<organism evidence="8 9">
    <name type="scientific">Pseudomonas veronii</name>
    <dbReference type="NCBI Taxonomy" id="76761"/>
    <lineage>
        <taxon>Bacteria</taxon>
        <taxon>Pseudomonadati</taxon>
        <taxon>Pseudomonadota</taxon>
        <taxon>Gammaproteobacteria</taxon>
        <taxon>Pseudomonadales</taxon>
        <taxon>Pseudomonadaceae</taxon>
        <taxon>Pseudomonas</taxon>
    </lineage>
</organism>
<dbReference type="InterPro" id="IPR000209">
    <property type="entry name" value="Peptidase_S8/S53_dom"/>
</dbReference>
<accession>A0ABS0VN20</accession>
<gene>
    <name evidence="8" type="ORF">YA0849_28600</name>
</gene>
<sequence>METYIVLRKPQGLGGGFTRAMPGVASMGAIAIERIPHHALADLKKDPEVLAVTPPMTTTLISPMQSSPKPPPTGDAWGIASVGADLSPFTGEGVVVAVLDTGIEQSHPAFSGMDILEQDFTGDGNGDTNGHGTHCAGTIFGRDVNGQRIGVARGVNRALIGKVISKRNGTSQMIFEGLQWAMRERANIISMSIGFDFPGEVQNKVNNGWPVDLATSQALETYRGNIRLLDALMGFFRAQSVFDAAPLVIAAAGNESRRSVNSQYKIAASIPAAAEGVISVAAVESSGTQYRVADFSNSYARLSAPGVDVLSAWPGGQLKAIDGTSMACPHVAGVAALWWQYLQGKNTPNRANAVASNLTAHARADCFAPGFDASDFGYGLITCPR</sequence>
<dbReference type="PRINTS" id="PR00723">
    <property type="entry name" value="SUBTILISIN"/>
</dbReference>
<dbReference type="RefSeq" id="WP_046487766.1">
    <property type="nucleotide sequence ID" value="NZ_JAEILD010000180.1"/>
</dbReference>
<evidence type="ECO:0000259" key="7">
    <source>
        <dbReference type="Pfam" id="PF00082"/>
    </source>
</evidence>
<dbReference type="Proteomes" id="UP000614123">
    <property type="component" value="Unassembled WGS sequence"/>
</dbReference>
<dbReference type="Pfam" id="PF00082">
    <property type="entry name" value="Peptidase_S8"/>
    <property type="match status" value="1"/>
</dbReference>
<dbReference type="InterPro" id="IPR023828">
    <property type="entry name" value="Peptidase_S8_Ser-AS"/>
</dbReference>
<reference evidence="8 9" key="1">
    <citation type="submission" date="2020-12" db="EMBL/GenBank/DDBJ databases">
        <title>Comparative genomic insights into the epidemiology and virulence of plant pathogenic Pseudomonads from Turkey.</title>
        <authorList>
            <person name="Dillon M."/>
            <person name="Ruiz-Bedoya T."/>
            <person name="Bendalovic-Torma C."/>
            <person name="Guttman K.M."/>
            <person name="Kwak H."/>
            <person name="Middleton M.A."/>
            <person name="Wang P.W."/>
            <person name="Horuz S."/>
            <person name="Aysan Y."/>
            <person name="Guttman D.S."/>
        </authorList>
    </citation>
    <scope>NUCLEOTIDE SEQUENCE [LARGE SCALE GENOMIC DNA]</scope>
    <source>
        <strain evidence="8 9">S4_EA_3a</strain>
    </source>
</reference>
<dbReference type="PROSITE" id="PS51892">
    <property type="entry name" value="SUBTILASE"/>
    <property type="match status" value="1"/>
</dbReference>
<evidence type="ECO:0000313" key="9">
    <source>
        <dbReference type="Proteomes" id="UP000614123"/>
    </source>
</evidence>
<evidence type="ECO:0000256" key="3">
    <source>
        <dbReference type="ARBA" id="ARBA00022801"/>
    </source>
</evidence>
<name>A0ABS0VN20_PSEVE</name>
<dbReference type="SUPFAM" id="SSF52743">
    <property type="entry name" value="Subtilisin-like"/>
    <property type="match status" value="1"/>
</dbReference>
<feature type="active site" description="Charge relay system" evidence="5">
    <location>
        <position position="100"/>
    </location>
</feature>
<dbReference type="InterPro" id="IPR023827">
    <property type="entry name" value="Peptidase_S8_Asp-AS"/>
</dbReference>
<dbReference type="EMBL" id="JAEILD010000180">
    <property type="protein sequence ID" value="MBI6652935.1"/>
    <property type="molecule type" value="Genomic_DNA"/>
</dbReference>
<dbReference type="PROSITE" id="PS00136">
    <property type="entry name" value="SUBTILASE_ASP"/>
    <property type="match status" value="1"/>
</dbReference>
<feature type="domain" description="Peptidase S8/S53" evidence="7">
    <location>
        <begin position="91"/>
        <end position="355"/>
    </location>
</feature>
<dbReference type="InterPro" id="IPR036852">
    <property type="entry name" value="Peptidase_S8/S53_dom_sf"/>
</dbReference>
<feature type="active site" description="Charge relay system" evidence="5">
    <location>
        <position position="131"/>
    </location>
</feature>
<keyword evidence="2 5" id="KW-0645">Protease</keyword>
<protein>
    <submittedName>
        <fullName evidence="8">S8 family serine peptidase</fullName>
    </submittedName>
</protein>
<comment type="caution">
    <text evidence="8">The sequence shown here is derived from an EMBL/GenBank/DDBJ whole genome shotgun (WGS) entry which is preliminary data.</text>
</comment>
<dbReference type="CDD" id="cd07480">
    <property type="entry name" value="Peptidases_S8_12"/>
    <property type="match status" value="1"/>
</dbReference>
<dbReference type="InterPro" id="IPR015500">
    <property type="entry name" value="Peptidase_S8_subtilisin-rel"/>
</dbReference>
<evidence type="ECO:0000313" key="8">
    <source>
        <dbReference type="EMBL" id="MBI6652935.1"/>
    </source>
</evidence>
<dbReference type="Gene3D" id="3.40.50.200">
    <property type="entry name" value="Peptidase S8/S53 domain"/>
    <property type="match status" value="1"/>
</dbReference>
<dbReference type="PROSITE" id="PS00138">
    <property type="entry name" value="SUBTILASE_SER"/>
    <property type="match status" value="1"/>
</dbReference>
<comment type="similarity">
    <text evidence="1 5 6">Belongs to the peptidase S8 family.</text>
</comment>
<evidence type="ECO:0000256" key="2">
    <source>
        <dbReference type="ARBA" id="ARBA00022670"/>
    </source>
</evidence>
<evidence type="ECO:0000256" key="5">
    <source>
        <dbReference type="PROSITE-ProRule" id="PRU01240"/>
    </source>
</evidence>
<dbReference type="InterPro" id="IPR051048">
    <property type="entry name" value="Peptidase_S8/S53_subtilisin"/>
</dbReference>
<evidence type="ECO:0000256" key="6">
    <source>
        <dbReference type="RuleBase" id="RU003355"/>
    </source>
</evidence>
<dbReference type="PANTHER" id="PTHR43399:SF4">
    <property type="entry name" value="CELL WALL-ASSOCIATED PROTEASE"/>
    <property type="match status" value="1"/>
</dbReference>
<dbReference type="PANTHER" id="PTHR43399">
    <property type="entry name" value="SUBTILISIN-RELATED"/>
    <property type="match status" value="1"/>
</dbReference>
<proteinExistence type="inferred from homology"/>
<evidence type="ECO:0000256" key="4">
    <source>
        <dbReference type="ARBA" id="ARBA00022825"/>
    </source>
</evidence>
<feature type="active site" description="Charge relay system" evidence="5">
    <location>
        <position position="325"/>
    </location>
</feature>
<keyword evidence="3 5" id="KW-0378">Hydrolase</keyword>
<keyword evidence="9" id="KW-1185">Reference proteome</keyword>
<evidence type="ECO:0000256" key="1">
    <source>
        <dbReference type="ARBA" id="ARBA00011073"/>
    </source>
</evidence>
<keyword evidence="4 5" id="KW-0720">Serine protease</keyword>